<dbReference type="AlphaFoldDB" id="A0A9P6DLI5"/>
<name>A0A9P6DLI5_9AGAM</name>
<organism evidence="1 2">
    <name type="scientific">Hydnum rufescens UP504</name>
    <dbReference type="NCBI Taxonomy" id="1448309"/>
    <lineage>
        <taxon>Eukaryota</taxon>
        <taxon>Fungi</taxon>
        <taxon>Dikarya</taxon>
        <taxon>Basidiomycota</taxon>
        <taxon>Agaricomycotina</taxon>
        <taxon>Agaricomycetes</taxon>
        <taxon>Cantharellales</taxon>
        <taxon>Hydnaceae</taxon>
        <taxon>Hydnum</taxon>
    </lineage>
</organism>
<keyword evidence="2" id="KW-1185">Reference proteome</keyword>
<proteinExistence type="predicted"/>
<evidence type="ECO:0000313" key="1">
    <source>
        <dbReference type="EMBL" id="KAF9503093.1"/>
    </source>
</evidence>
<sequence length="398" mass="45015">MGAISEDLSLLDCSILLSSDIDMSTLEALKSMYFAQGVIPHRESWFLLAGAFCLGRSTLWSWDENAGRAPSVSPAIRDIVKHEDDNAKALETLSLKHATQHLSALSRSGQGLHELPTDQFNLNKEVEVDITLVPPVQVRALSDGFVFTGFSALEGSQEYRVFLLTLINMPDGPPKQGTSRFPRHCLLKERSWRSHLRHSEANVDPPVRVTRRRASRFLLHFEVSMNLSRHFGGRRMAASHPDRTEWSAKLVVVTPFGPSCSVTYVSDLGAWLFGRETKLLPRDGSNYSIFSPSKQGQCQPRTDPKSTKLEVYWRRFVYHLKASPRWRHSFKLSVMVSYSEFSALCFTYRRLTNQMDPKDSSKDVNTTRPLAIQVEKMNTESGENTTNGFCFRGSRNHS</sequence>
<reference evidence="1" key="1">
    <citation type="journal article" date="2020" name="Nat. Commun.">
        <title>Large-scale genome sequencing of mycorrhizal fungi provides insights into the early evolution of symbiotic traits.</title>
        <authorList>
            <person name="Miyauchi S."/>
            <person name="Kiss E."/>
            <person name="Kuo A."/>
            <person name="Drula E."/>
            <person name="Kohler A."/>
            <person name="Sanchez-Garcia M."/>
            <person name="Morin E."/>
            <person name="Andreopoulos B."/>
            <person name="Barry K.W."/>
            <person name="Bonito G."/>
            <person name="Buee M."/>
            <person name="Carver A."/>
            <person name="Chen C."/>
            <person name="Cichocki N."/>
            <person name="Clum A."/>
            <person name="Culley D."/>
            <person name="Crous P.W."/>
            <person name="Fauchery L."/>
            <person name="Girlanda M."/>
            <person name="Hayes R.D."/>
            <person name="Keri Z."/>
            <person name="LaButti K."/>
            <person name="Lipzen A."/>
            <person name="Lombard V."/>
            <person name="Magnuson J."/>
            <person name="Maillard F."/>
            <person name="Murat C."/>
            <person name="Nolan M."/>
            <person name="Ohm R.A."/>
            <person name="Pangilinan J."/>
            <person name="Pereira M.F."/>
            <person name="Perotto S."/>
            <person name="Peter M."/>
            <person name="Pfister S."/>
            <person name="Riley R."/>
            <person name="Sitrit Y."/>
            <person name="Stielow J.B."/>
            <person name="Szollosi G."/>
            <person name="Zifcakova L."/>
            <person name="Stursova M."/>
            <person name="Spatafora J.W."/>
            <person name="Tedersoo L."/>
            <person name="Vaario L.M."/>
            <person name="Yamada A."/>
            <person name="Yan M."/>
            <person name="Wang P."/>
            <person name="Xu J."/>
            <person name="Bruns T."/>
            <person name="Baldrian P."/>
            <person name="Vilgalys R."/>
            <person name="Dunand C."/>
            <person name="Henrissat B."/>
            <person name="Grigoriev I.V."/>
            <person name="Hibbett D."/>
            <person name="Nagy L.G."/>
            <person name="Martin F.M."/>
        </authorList>
    </citation>
    <scope>NUCLEOTIDE SEQUENCE</scope>
    <source>
        <strain evidence="1">UP504</strain>
    </source>
</reference>
<dbReference type="EMBL" id="MU129448">
    <property type="protein sequence ID" value="KAF9503093.1"/>
    <property type="molecule type" value="Genomic_DNA"/>
</dbReference>
<accession>A0A9P6DLI5</accession>
<gene>
    <name evidence="1" type="ORF">BS47DRAFT_1402756</name>
</gene>
<dbReference type="Proteomes" id="UP000886523">
    <property type="component" value="Unassembled WGS sequence"/>
</dbReference>
<protein>
    <submittedName>
        <fullName evidence="1">Uncharacterized protein</fullName>
    </submittedName>
</protein>
<evidence type="ECO:0000313" key="2">
    <source>
        <dbReference type="Proteomes" id="UP000886523"/>
    </source>
</evidence>
<comment type="caution">
    <text evidence="1">The sequence shown here is derived from an EMBL/GenBank/DDBJ whole genome shotgun (WGS) entry which is preliminary data.</text>
</comment>